<dbReference type="EMBL" id="WIBF01000002">
    <property type="protein sequence ID" value="MQQ07834.1"/>
    <property type="molecule type" value="Genomic_DNA"/>
</dbReference>
<keyword evidence="6" id="KW-1185">Reference proteome</keyword>
<evidence type="ECO:0000256" key="1">
    <source>
        <dbReference type="ARBA" id="ARBA00022553"/>
    </source>
</evidence>
<name>A0A843YEE9_9RHOB</name>
<dbReference type="PROSITE" id="PS50110">
    <property type="entry name" value="RESPONSE_REGULATORY"/>
    <property type="match status" value="1"/>
</dbReference>
<keyword evidence="1 2" id="KW-0597">Phosphoprotein</keyword>
<evidence type="ECO:0000313" key="5">
    <source>
        <dbReference type="EMBL" id="MQQ07834.1"/>
    </source>
</evidence>
<comment type="caution">
    <text evidence="5">The sequence shown here is derived from an EMBL/GenBank/DDBJ whole genome shotgun (WGS) entry which is preliminary data.</text>
</comment>
<dbReference type="SMART" id="SM00448">
    <property type="entry name" value="REC"/>
    <property type="match status" value="1"/>
</dbReference>
<protein>
    <submittedName>
        <fullName evidence="5">Response regulator</fullName>
    </submittedName>
</protein>
<evidence type="ECO:0000256" key="3">
    <source>
        <dbReference type="SAM" id="MobiDB-lite"/>
    </source>
</evidence>
<evidence type="ECO:0000259" key="4">
    <source>
        <dbReference type="PROSITE" id="PS50110"/>
    </source>
</evidence>
<dbReference type="InterPro" id="IPR050595">
    <property type="entry name" value="Bact_response_regulator"/>
</dbReference>
<evidence type="ECO:0000256" key="2">
    <source>
        <dbReference type="PROSITE-ProRule" id="PRU00169"/>
    </source>
</evidence>
<gene>
    <name evidence="5" type="ORF">GFB49_05165</name>
</gene>
<feature type="region of interest" description="Disordered" evidence="3">
    <location>
        <begin position="166"/>
        <end position="185"/>
    </location>
</feature>
<dbReference type="Proteomes" id="UP000444174">
    <property type="component" value="Unassembled WGS sequence"/>
</dbReference>
<evidence type="ECO:0000313" key="6">
    <source>
        <dbReference type="Proteomes" id="UP000444174"/>
    </source>
</evidence>
<accession>A0A843YEE9</accession>
<dbReference type="PANTHER" id="PTHR44591:SF18">
    <property type="entry name" value="REGULATORY PROTEIN"/>
    <property type="match status" value="1"/>
</dbReference>
<proteinExistence type="predicted"/>
<dbReference type="Pfam" id="PF00072">
    <property type="entry name" value="Response_reg"/>
    <property type="match status" value="1"/>
</dbReference>
<dbReference type="PANTHER" id="PTHR44591">
    <property type="entry name" value="STRESS RESPONSE REGULATOR PROTEIN 1"/>
    <property type="match status" value="1"/>
</dbReference>
<reference evidence="5 6" key="1">
    <citation type="submission" date="2019-10" db="EMBL/GenBank/DDBJ databases">
        <title>Epibacterium sp. nov., isolated from seawater.</title>
        <authorList>
            <person name="Zhang X."/>
            <person name="Li N."/>
        </authorList>
    </citation>
    <scope>NUCLEOTIDE SEQUENCE [LARGE SCALE GENOMIC DNA]</scope>
    <source>
        <strain evidence="5 6">SM1979</strain>
    </source>
</reference>
<sequence length="185" mass="19884">MISDEEIKMTDKADPTGNVGLTVLLVDDDKEALEELQDIVELEGWNAIIAGSVDMALEVLEWYPYVGLVVSDVHFVDPSGDTSSGFQLVSRAQARFPDRDLSYIMTSGDPWAFDGSAQAGAVDFLSKPLVPDDLIQSIKAFAGKGAAQTDNPDRDENLLKKVQDTTQAMHDETPPTPATGTGAVV</sequence>
<dbReference type="InterPro" id="IPR011006">
    <property type="entry name" value="CheY-like_superfamily"/>
</dbReference>
<feature type="domain" description="Response regulatory" evidence="4">
    <location>
        <begin position="22"/>
        <end position="142"/>
    </location>
</feature>
<dbReference type="InterPro" id="IPR001789">
    <property type="entry name" value="Sig_transdc_resp-reg_receiver"/>
</dbReference>
<dbReference type="Gene3D" id="3.40.50.2300">
    <property type="match status" value="1"/>
</dbReference>
<dbReference type="GO" id="GO:0000160">
    <property type="term" value="P:phosphorelay signal transduction system"/>
    <property type="evidence" value="ECO:0007669"/>
    <property type="project" value="InterPro"/>
</dbReference>
<feature type="modified residue" description="4-aspartylphosphate" evidence="2">
    <location>
        <position position="72"/>
    </location>
</feature>
<dbReference type="SUPFAM" id="SSF52172">
    <property type="entry name" value="CheY-like"/>
    <property type="match status" value="1"/>
</dbReference>
<dbReference type="AlphaFoldDB" id="A0A843YEE9"/>
<organism evidence="5 6">
    <name type="scientific">Tritonibacter litoralis</name>
    <dbReference type="NCBI Taxonomy" id="2662264"/>
    <lineage>
        <taxon>Bacteria</taxon>
        <taxon>Pseudomonadati</taxon>
        <taxon>Pseudomonadota</taxon>
        <taxon>Alphaproteobacteria</taxon>
        <taxon>Rhodobacterales</taxon>
        <taxon>Paracoccaceae</taxon>
        <taxon>Tritonibacter</taxon>
    </lineage>
</organism>